<feature type="domain" description="Carrier" evidence="6">
    <location>
        <begin position="212"/>
        <end position="288"/>
    </location>
</feature>
<dbReference type="Gene3D" id="1.10.1200.10">
    <property type="entry name" value="ACP-like"/>
    <property type="match status" value="1"/>
</dbReference>
<protein>
    <recommendedName>
        <fullName evidence="2">isochorismatase</fullName>
        <ecNumber evidence="2">3.3.2.1</ecNumber>
    </recommendedName>
</protein>
<dbReference type="SUPFAM" id="SSF47336">
    <property type="entry name" value="ACP-like"/>
    <property type="match status" value="1"/>
</dbReference>
<dbReference type="Pfam" id="PF00857">
    <property type="entry name" value="Isochorismatase"/>
    <property type="match status" value="1"/>
</dbReference>
<feature type="modified residue" description="O-(pantetheine 4'-phosphoryl)serine" evidence="5">
    <location>
        <position position="249"/>
    </location>
</feature>
<dbReference type="GO" id="GO:0008908">
    <property type="term" value="F:isochorismatase activity"/>
    <property type="evidence" value="ECO:0007669"/>
    <property type="project" value="UniProtKB-EC"/>
</dbReference>
<dbReference type="InterPro" id="IPR009081">
    <property type="entry name" value="PP-bd_ACP"/>
</dbReference>
<dbReference type="InterPro" id="IPR000868">
    <property type="entry name" value="Isochorismatase-like_dom"/>
</dbReference>
<dbReference type="Pfam" id="PF00550">
    <property type="entry name" value="PP-binding"/>
    <property type="match status" value="1"/>
</dbReference>
<gene>
    <name evidence="7" type="ORF">BKX93_20565</name>
</gene>
<dbReference type="InterPro" id="IPR016291">
    <property type="entry name" value="Isochorismatase"/>
</dbReference>
<dbReference type="SUPFAM" id="SSF52499">
    <property type="entry name" value="Isochorismatase-like hydrolases"/>
    <property type="match status" value="1"/>
</dbReference>
<comment type="pathway">
    <text evidence="1">Siderophore biosynthesis.</text>
</comment>
<evidence type="ECO:0000259" key="6">
    <source>
        <dbReference type="PROSITE" id="PS50075"/>
    </source>
</evidence>
<keyword evidence="5" id="KW-0597">Phosphoprotein</keyword>
<reference evidence="7 8" key="1">
    <citation type="submission" date="2016-10" db="EMBL/GenBank/DDBJ databases">
        <title>Chromobacterium muskegensis sp. nov., an insecticidal bacterium isolated from Sphagnum bogs.</title>
        <authorList>
            <person name="Sparks M.E."/>
            <person name="Blackburn M.B."/>
            <person name="Gundersen-Rindal D.E."/>
            <person name="Mitchell A."/>
            <person name="Farrar R."/>
            <person name="Kuhar D."/>
        </authorList>
    </citation>
    <scope>NUCLEOTIDE SEQUENCE [LARGE SCALE GENOMIC DNA]</scope>
    <source>
        <strain evidence="7 8">21-1</strain>
    </source>
</reference>
<organism evidence="7 8">
    <name type="scientific">Chromobacterium vaccinii</name>
    <dbReference type="NCBI Taxonomy" id="1108595"/>
    <lineage>
        <taxon>Bacteria</taxon>
        <taxon>Pseudomonadati</taxon>
        <taxon>Pseudomonadota</taxon>
        <taxon>Betaproteobacteria</taxon>
        <taxon>Neisseriales</taxon>
        <taxon>Chromobacteriaceae</taxon>
        <taxon>Chromobacterium</taxon>
    </lineage>
</organism>
<keyword evidence="5" id="KW-0596">Phosphopantetheine</keyword>
<proteinExistence type="predicted"/>
<dbReference type="PROSITE" id="PS50075">
    <property type="entry name" value="CARRIER"/>
    <property type="match status" value="1"/>
</dbReference>
<dbReference type="PANTHER" id="PTHR43540">
    <property type="entry name" value="PEROXYUREIDOACRYLATE/UREIDOACRYLATE AMIDOHYDROLASE-RELATED"/>
    <property type="match status" value="1"/>
</dbReference>
<name>A0A1D9LLL7_9NEIS</name>
<dbReference type="AlphaFoldDB" id="A0A1D9LLL7"/>
<dbReference type="PIRSF" id="PIRSF001111">
    <property type="entry name" value="Isochorismatase"/>
    <property type="match status" value="1"/>
</dbReference>
<dbReference type="EMBL" id="CP017707">
    <property type="protein sequence ID" value="AOZ52155.1"/>
    <property type="molecule type" value="Genomic_DNA"/>
</dbReference>
<evidence type="ECO:0000256" key="1">
    <source>
        <dbReference type="ARBA" id="ARBA00004924"/>
    </source>
</evidence>
<dbReference type="CDD" id="cd01013">
    <property type="entry name" value="isochorismatase"/>
    <property type="match status" value="1"/>
</dbReference>
<evidence type="ECO:0000256" key="5">
    <source>
        <dbReference type="PIRSR" id="PIRSR001111-50"/>
    </source>
</evidence>
<accession>A0A1D9LLL7</accession>
<dbReference type="Gene3D" id="3.40.50.850">
    <property type="entry name" value="Isochorismatase-like"/>
    <property type="match status" value="1"/>
</dbReference>
<sequence length="292" mass="32514">MSIPKLNAYPLPQAADFPANKTAWRVEPKRAALLIHDMQRYFLAFYGEDSALVNELVGKVEALRRWADSHGVPVIYTAQPTEQKPEDRALLNDMWGPGLTTADPAVQVVTPRLAPREQDTVLVKWRYSAFQRSDLQERMRTWGRDQLVICGVYAHIGCMMTACDAFMRDIQAFMVGDAVADFSEEEHKMALRYVATRCGAVIAQSDLAVAGGDAALTREWLKAQVLTVLEDGDDSLAGGDNLLDYGLDSIRVMELVAQWQKLGLEIGFEDLAQDLTLDGWWAAIQAKLPQEA</sequence>
<dbReference type="KEGG" id="cvc:BKX93_20565"/>
<dbReference type="PANTHER" id="PTHR43540:SF3">
    <property type="entry name" value="ENTEROBACTIN SYNTHASE COMPONENT B"/>
    <property type="match status" value="1"/>
</dbReference>
<dbReference type="PRINTS" id="PR01398">
    <property type="entry name" value="ISCHRISMTASE"/>
</dbReference>
<keyword evidence="3" id="KW-0378">Hydrolase</keyword>
<dbReference type="STRING" id="1108595.BKX93_20565"/>
<dbReference type="EC" id="3.3.2.1" evidence="2"/>
<evidence type="ECO:0000256" key="2">
    <source>
        <dbReference type="ARBA" id="ARBA00012100"/>
    </source>
</evidence>
<evidence type="ECO:0000313" key="8">
    <source>
        <dbReference type="Proteomes" id="UP000178776"/>
    </source>
</evidence>
<dbReference type="InterPro" id="IPR036736">
    <property type="entry name" value="ACP-like_sf"/>
</dbReference>
<comment type="cofactor">
    <cofactor evidence="5">
        <name>pantetheine 4'-phosphate</name>
        <dbReference type="ChEBI" id="CHEBI:47942"/>
    </cofactor>
    <text evidence="5">Binds 1 phosphopantetheine covalently.</text>
</comment>
<comment type="catalytic activity">
    <reaction evidence="4">
        <text>isochorismate + H2O = (2S,3S)-2,3-dihydroxy-2,3-dihydrobenzoate + pyruvate</text>
        <dbReference type="Rhea" id="RHEA:11112"/>
        <dbReference type="ChEBI" id="CHEBI:15361"/>
        <dbReference type="ChEBI" id="CHEBI:15377"/>
        <dbReference type="ChEBI" id="CHEBI:29780"/>
        <dbReference type="ChEBI" id="CHEBI:58764"/>
        <dbReference type="EC" id="3.3.2.1"/>
    </reaction>
</comment>
<dbReference type="RefSeq" id="WP_070981145.1">
    <property type="nucleotide sequence ID" value="NZ_CP017707.1"/>
</dbReference>
<evidence type="ECO:0000256" key="4">
    <source>
        <dbReference type="ARBA" id="ARBA00048590"/>
    </source>
</evidence>
<evidence type="ECO:0000256" key="3">
    <source>
        <dbReference type="ARBA" id="ARBA00022801"/>
    </source>
</evidence>
<dbReference type="InterPro" id="IPR050272">
    <property type="entry name" value="Isochorismatase-like_hydrls"/>
</dbReference>
<dbReference type="InterPro" id="IPR036380">
    <property type="entry name" value="Isochorismatase-like_sf"/>
</dbReference>
<dbReference type="GeneID" id="68843597"/>
<dbReference type="Proteomes" id="UP000178776">
    <property type="component" value="Chromosome"/>
</dbReference>
<evidence type="ECO:0000313" key="7">
    <source>
        <dbReference type="EMBL" id="AOZ52155.1"/>
    </source>
</evidence>